<dbReference type="InterPro" id="IPR015879">
    <property type="entry name" value="Ring_hydroxy_dOase_asu_C_dom"/>
</dbReference>
<reference evidence="8 9" key="1">
    <citation type="submission" date="2015-12" db="EMBL/GenBank/DDBJ databases">
        <authorList>
            <person name="Shamseldin A."/>
            <person name="Moawad H."/>
            <person name="Abd El-Rahim W.M."/>
            <person name="Sadowsky M.J."/>
        </authorList>
    </citation>
    <scope>NUCLEOTIDE SEQUENCE [LARGE SCALE GENOMIC DNA]</scope>
    <source>
        <strain evidence="8 9">SM2</strain>
    </source>
</reference>
<dbReference type="GO" id="GO:0051213">
    <property type="term" value="F:dioxygenase activity"/>
    <property type="evidence" value="ECO:0007669"/>
    <property type="project" value="UniProtKB-KW"/>
</dbReference>
<evidence type="ECO:0000313" key="9">
    <source>
        <dbReference type="Proteomes" id="UP000074119"/>
    </source>
</evidence>
<dbReference type="PANTHER" id="PTHR43756">
    <property type="entry name" value="CHOLINE MONOOXYGENASE, CHLOROPLASTIC"/>
    <property type="match status" value="1"/>
</dbReference>
<feature type="domain" description="Rieske" evidence="7">
    <location>
        <begin position="44"/>
        <end position="128"/>
    </location>
</feature>
<dbReference type="GO" id="GO:0005506">
    <property type="term" value="F:iron ion binding"/>
    <property type="evidence" value="ECO:0007669"/>
    <property type="project" value="InterPro"/>
</dbReference>
<gene>
    <name evidence="8" type="ORF">AZF00_17860</name>
</gene>
<dbReference type="InterPro" id="IPR001663">
    <property type="entry name" value="Rng_hydr_dOase-A"/>
</dbReference>
<dbReference type="SUPFAM" id="SSF50022">
    <property type="entry name" value="ISP domain"/>
    <property type="match status" value="1"/>
</dbReference>
<organism evidence="8 9">
    <name type="scientific">Zhongshania aliphaticivorans</name>
    <dbReference type="NCBI Taxonomy" id="1470434"/>
    <lineage>
        <taxon>Bacteria</taxon>
        <taxon>Pseudomonadati</taxon>
        <taxon>Pseudomonadota</taxon>
        <taxon>Gammaproteobacteria</taxon>
        <taxon>Cellvibrionales</taxon>
        <taxon>Spongiibacteraceae</taxon>
        <taxon>Zhongshania</taxon>
    </lineage>
</organism>
<evidence type="ECO:0000256" key="5">
    <source>
        <dbReference type="ARBA" id="ARBA00023004"/>
    </source>
</evidence>
<dbReference type="RefSeq" id="WP_062384534.1">
    <property type="nucleotide sequence ID" value="NZ_CP014544.1"/>
</dbReference>
<dbReference type="KEGG" id="zal:AZF00_17860"/>
<proteinExistence type="inferred from homology"/>
<sequence>MVVKKENSLKIDADKCEFLVGRINFVSDEIFELEKEKIFSKCWLYLGHESELAKAGDFVTRQVGGRSIIFVKDRESEVKALLNTCPHRGAQVCREKSGTAKSFQCFYHGWVFSNSGKLVGIPGDDSYPDGFIDNPEKSLTPVPLHSSYRGFHFICFDRGSISLIDYLGNSKEYLDLVVDQAEFGAEIIGGTQEYSIDANWKLLAENSYDGYHAPTNHSTYFDYLKNTTGGLNGSKLEGVGLDLGNGHGVIEYTAPFGRPIASWIEAWGEDGKVRINKIYARLVERFGEERASRIAKFNRNIHIFPNLVVNDIMALTIRTFFPLAPNHMHVNAWSLAPVGEDDVDRKERMFNFLEFLGPGGFATPDDIEALENCQLGFRNMLEARWNDVSRGMNKEEPASDDEEQMRGYWKEWSRRVFDT</sequence>
<evidence type="ECO:0000256" key="4">
    <source>
        <dbReference type="ARBA" id="ARBA00023002"/>
    </source>
</evidence>
<dbReference type="Gene3D" id="2.102.10.10">
    <property type="entry name" value="Rieske [2Fe-2S] iron-sulphur domain"/>
    <property type="match status" value="1"/>
</dbReference>
<dbReference type="AlphaFoldDB" id="A0A127M9Y2"/>
<dbReference type="Pfam" id="PF00355">
    <property type="entry name" value="Rieske"/>
    <property type="match status" value="1"/>
</dbReference>
<dbReference type="Pfam" id="PF00848">
    <property type="entry name" value="Ring_hydroxyl_A"/>
    <property type="match status" value="1"/>
</dbReference>
<dbReference type="PRINTS" id="PR00090">
    <property type="entry name" value="RNGDIOXGNASE"/>
</dbReference>
<evidence type="ECO:0000313" key="8">
    <source>
        <dbReference type="EMBL" id="AMO70052.1"/>
    </source>
</evidence>
<dbReference type="InterPro" id="IPR036922">
    <property type="entry name" value="Rieske_2Fe-2S_sf"/>
</dbReference>
<evidence type="ECO:0000256" key="1">
    <source>
        <dbReference type="ARBA" id="ARBA00008751"/>
    </source>
</evidence>
<evidence type="ECO:0000256" key="6">
    <source>
        <dbReference type="ARBA" id="ARBA00023014"/>
    </source>
</evidence>
<name>A0A127M9Y2_9GAMM</name>
<keyword evidence="5" id="KW-0408">Iron</keyword>
<dbReference type="Gene3D" id="3.90.380.10">
    <property type="entry name" value="Naphthalene 1,2-dioxygenase Alpha Subunit, Chain A, domain 1"/>
    <property type="match status" value="1"/>
</dbReference>
<dbReference type="CDD" id="cd08879">
    <property type="entry name" value="RHO_alpha_C_AntDO-like"/>
    <property type="match status" value="1"/>
</dbReference>
<dbReference type="Proteomes" id="UP000074119">
    <property type="component" value="Chromosome"/>
</dbReference>
<dbReference type="PROSITE" id="PS51296">
    <property type="entry name" value="RIESKE"/>
    <property type="match status" value="1"/>
</dbReference>
<evidence type="ECO:0000256" key="3">
    <source>
        <dbReference type="ARBA" id="ARBA00022723"/>
    </source>
</evidence>
<comment type="similarity">
    <text evidence="1">Belongs to the bacterial ring-hydroxylating dioxygenase alpha subunit family.</text>
</comment>
<keyword evidence="2" id="KW-0001">2Fe-2S</keyword>
<keyword evidence="4" id="KW-0560">Oxidoreductase</keyword>
<dbReference type="GO" id="GO:0051537">
    <property type="term" value="F:2 iron, 2 sulfur cluster binding"/>
    <property type="evidence" value="ECO:0007669"/>
    <property type="project" value="UniProtKB-KW"/>
</dbReference>
<evidence type="ECO:0000256" key="2">
    <source>
        <dbReference type="ARBA" id="ARBA00022714"/>
    </source>
</evidence>
<dbReference type="InterPro" id="IPR017941">
    <property type="entry name" value="Rieske_2Fe-2S"/>
</dbReference>
<keyword evidence="3" id="KW-0479">Metal-binding</keyword>
<keyword evidence="6" id="KW-0411">Iron-sulfur</keyword>
<accession>A0A127M9Y2</accession>
<dbReference type="SUPFAM" id="SSF55961">
    <property type="entry name" value="Bet v1-like"/>
    <property type="match status" value="1"/>
</dbReference>
<dbReference type="EMBL" id="CP014544">
    <property type="protein sequence ID" value="AMO70052.1"/>
    <property type="molecule type" value="Genomic_DNA"/>
</dbReference>
<evidence type="ECO:0000259" key="7">
    <source>
        <dbReference type="PROSITE" id="PS51296"/>
    </source>
</evidence>
<dbReference type="PANTHER" id="PTHR43756:SF1">
    <property type="entry name" value="3-PHENYLPROPIONATE_CINNAMIC ACID DIOXYGENASE SUBUNIT ALPHA"/>
    <property type="match status" value="1"/>
</dbReference>
<dbReference type="STRING" id="1470434.AZF00_17860"/>
<keyword evidence="8" id="KW-0223">Dioxygenase</keyword>
<protein>
    <submittedName>
        <fullName evidence="8">p-cumate dioxygenase</fullName>
    </submittedName>
</protein>